<evidence type="ECO:0000256" key="2">
    <source>
        <dbReference type="ARBA" id="ARBA00022714"/>
    </source>
</evidence>
<dbReference type="AlphaFoldDB" id="A0A7J6TWU1"/>
<protein>
    <submittedName>
        <fullName evidence="8">Adrenodoxin, mitochondrial</fullName>
    </submittedName>
</protein>
<evidence type="ECO:0000313" key="8">
    <source>
        <dbReference type="EMBL" id="KAF4749535.1"/>
    </source>
</evidence>
<dbReference type="InterPro" id="IPR018298">
    <property type="entry name" value="Adrenodoxin_Fe-S_BS"/>
</dbReference>
<name>A0A7J6TWU1_PEROL</name>
<evidence type="ECO:0000256" key="3">
    <source>
        <dbReference type="ARBA" id="ARBA00022723"/>
    </source>
</evidence>
<dbReference type="SUPFAM" id="SSF54292">
    <property type="entry name" value="2Fe-2S ferredoxin-like"/>
    <property type="match status" value="1"/>
</dbReference>
<reference evidence="8 9" key="1">
    <citation type="submission" date="2020-04" db="EMBL/GenBank/DDBJ databases">
        <title>Perkinsus olseni comparative genomics.</title>
        <authorList>
            <person name="Bogema D.R."/>
        </authorList>
    </citation>
    <scope>NUCLEOTIDE SEQUENCE [LARGE SCALE GENOMIC DNA]</scope>
    <source>
        <strain evidence="8">ATCC PRA-205</strain>
    </source>
</reference>
<evidence type="ECO:0000256" key="5">
    <source>
        <dbReference type="ARBA" id="ARBA00023014"/>
    </source>
</evidence>
<dbReference type="GO" id="GO:0005739">
    <property type="term" value="C:mitochondrion"/>
    <property type="evidence" value="ECO:0007669"/>
    <property type="project" value="TreeGrafter"/>
</dbReference>
<dbReference type="PANTHER" id="PTHR23426:SF65">
    <property type="entry name" value="FERREDOXIN-2, MITOCHONDRIAL"/>
    <property type="match status" value="1"/>
</dbReference>
<accession>A0A7J6TWU1</accession>
<keyword evidence="5" id="KW-0411">Iron-sulfur</keyword>
<dbReference type="PANTHER" id="PTHR23426">
    <property type="entry name" value="FERREDOXIN/ADRENODOXIN"/>
    <property type="match status" value="1"/>
</dbReference>
<dbReference type="GO" id="GO:0140647">
    <property type="term" value="P:P450-containing electron transport chain"/>
    <property type="evidence" value="ECO:0007669"/>
    <property type="project" value="InterPro"/>
</dbReference>
<evidence type="ECO:0000256" key="4">
    <source>
        <dbReference type="ARBA" id="ARBA00023004"/>
    </source>
</evidence>
<dbReference type="Pfam" id="PF00111">
    <property type="entry name" value="Fer2"/>
    <property type="match status" value="1"/>
</dbReference>
<comment type="caution">
    <text evidence="8">The sequence shown here is derived from an EMBL/GenBank/DDBJ whole genome shotgun (WGS) entry which is preliminary data.</text>
</comment>
<comment type="similarity">
    <text evidence="1">Belongs to the adrenodoxin/putidaredoxin family.</text>
</comment>
<dbReference type="GO" id="GO:0051537">
    <property type="term" value="F:2 iron, 2 sulfur cluster binding"/>
    <property type="evidence" value="ECO:0007669"/>
    <property type="project" value="UniProtKB-KW"/>
</dbReference>
<sequence>RYILQLRTRPRSASYIPGKMEEPVAFNIIMEPLVFGVVPESQSLLEVAHSNDIDIEAACGGQCACATCHMILPEEVFKSIPEPDEEELDMLDLAAEVTDTSRLGCQVTVAPEMDKTTIRLPSEAVSQMLAVEGLAGRFNYVYHRRGLGKRVQVWFLGDISTFAGGFKSRPSGDVRNDYRYSIDGVAWVISSLVPQDVDLILIRPHMLTDSVYAIYSNFTLVDS</sequence>
<dbReference type="PRINTS" id="PR00355">
    <property type="entry name" value="ADRENODOXIN"/>
</dbReference>
<dbReference type="GO" id="GO:0009055">
    <property type="term" value="F:electron transfer activity"/>
    <property type="evidence" value="ECO:0007669"/>
    <property type="project" value="TreeGrafter"/>
</dbReference>
<dbReference type="InterPro" id="IPR001041">
    <property type="entry name" value="2Fe-2S_ferredoxin-type"/>
</dbReference>
<feature type="domain" description="2Fe-2S ferredoxin-type" evidence="7">
    <location>
        <begin position="22"/>
        <end position="124"/>
    </location>
</feature>
<evidence type="ECO:0000256" key="1">
    <source>
        <dbReference type="ARBA" id="ARBA00010914"/>
    </source>
</evidence>
<gene>
    <name evidence="8" type="primary">FDX1_1</name>
    <name evidence="8" type="ORF">FOZ62_002200</name>
</gene>
<dbReference type="CDD" id="cd00207">
    <property type="entry name" value="fer2"/>
    <property type="match status" value="1"/>
</dbReference>
<proteinExistence type="inferred from homology"/>
<dbReference type="InterPro" id="IPR001055">
    <property type="entry name" value="Adrenodoxin-like"/>
</dbReference>
<organism evidence="8 9">
    <name type="scientific">Perkinsus olseni</name>
    <name type="common">Perkinsus atlanticus</name>
    <dbReference type="NCBI Taxonomy" id="32597"/>
    <lineage>
        <taxon>Eukaryota</taxon>
        <taxon>Sar</taxon>
        <taxon>Alveolata</taxon>
        <taxon>Perkinsozoa</taxon>
        <taxon>Perkinsea</taxon>
        <taxon>Perkinsida</taxon>
        <taxon>Perkinsidae</taxon>
        <taxon>Perkinsus</taxon>
    </lineage>
</organism>
<dbReference type="InterPro" id="IPR012675">
    <property type="entry name" value="Beta-grasp_dom_sf"/>
</dbReference>
<dbReference type="GO" id="GO:0046872">
    <property type="term" value="F:metal ion binding"/>
    <property type="evidence" value="ECO:0007669"/>
    <property type="project" value="UniProtKB-KW"/>
</dbReference>
<dbReference type="EMBL" id="JABANM010004256">
    <property type="protein sequence ID" value="KAF4749535.1"/>
    <property type="molecule type" value="Genomic_DNA"/>
</dbReference>
<keyword evidence="4" id="KW-0408">Iron</keyword>
<comment type="cofactor">
    <cofactor evidence="6">
        <name>[2Fe-2S] cluster</name>
        <dbReference type="ChEBI" id="CHEBI:190135"/>
    </cofactor>
</comment>
<keyword evidence="2" id="KW-0001">2Fe-2S</keyword>
<dbReference type="InterPro" id="IPR036010">
    <property type="entry name" value="2Fe-2S_ferredoxin-like_sf"/>
</dbReference>
<dbReference type="Proteomes" id="UP000574390">
    <property type="component" value="Unassembled WGS sequence"/>
</dbReference>
<feature type="non-terminal residue" evidence="8">
    <location>
        <position position="223"/>
    </location>
</feature>
<evidence type="ECO:0000256" key="6">
    <source>
        <dbReference type="ARBA" id="ARBA00034078"/>
    </source>
</evidence>
<dbReference type="Gene3D" id="3.10.20.30">
    <property type="match status" value="1"/>
</dbReference>
<feature type="non-terminal residue" evidence="8">
    <location>
        <position position="1"/>
    </location>
</feature>
<evidence type="ECO:0000259" key="7">
    <source>
        <dbReference type="PROSITE" id="PS51085"/>
    </source>
</evidence>
<dbReference type="PROSITE" id="PS51085">
    <property type="entry name" value="2FE2S_FER_2"/>
    <property type="match status" value="1"/>
</dbReference>
<keyword evidence="3" id="KW-0479">Metal-binding</keyword>
<evidence type="ECO:0000313" key="9">
    <source>
        <dbReference type="Proteomes" id="UP000574390"/>
    </source>
</evidence>
<dbReference type="PROSITE" id="PS00814">
    <property type="entry name" value="ADX"/>
    <property type="match status" value="1"/>
</dbReference>